<feature type="signal peptide" evidence="1">
    <location>
        <begin position="1"/>
        <end position="27"/>
    </location>
</feature>
<evidence type="ECO:0000313" key="3">
    <source>
        <dbReference type="EMBL" id="MFC4624528.1"/>
    </source>
</evidence>
<name>A0ABV9H581_9HYPH</name>
<dbReference type="Pfam" id="PF06226">
    <property type="entry name" value="DUF1007"/>
    <property type="match status" value="1"/>
</dbReference>
<evidence type="ECO:0000313" key="4">
    <source>
        <dbReference type="Proteomes" id="UP001596042"/>
    </source>
</evidence>
<feature type="domain" description="EF-hand" evidence="2">
    <location>
        <begin position="56"/>
        <end position="91"/>
    </location>
</feature>
<dbReference type="InterPro" id="IPR002048">
    <property type="entry name" value="EF_hand_dom"/>
</dbReference>
<organism evidence="3 4">
    <name type="scientific">Daeguia caeni</name>
    <dbReference type="NCBI Taxonomy" id="439612"/>
    <lineage>
        <taxon>Bacteria</taxon>
        <taxon>Pseudomonadati</taxon>
        <taxon>Pseudomonadota</taxon>
        <taxon>Alphaproteobacteria</taxon>
        <taxon>Hyphomicrobiales</taxon>
        <taxon>Brucellaceae</taxon>
        <taxon>Daeguia</taxon>
    </lineage>
</organism>
<gene>
    <name evidence="3" type="ORF">ACFO1V_04705</name>
</gene>
<protein>
    <submittedName>
        <fullName evidence="3">DUF1007 family protein</fullName>
    </submittedName>
</protein>
<dbReference type="RefSeq" id="WP_374831406.1">
    <property type="nucleotide sequence ID" value="NZ_JBHEEZ010000008.1"/>
</dbReference>
<dbReference type="Proteomes" id="UP001596042">
    <property type="component" value="Unassembled WGS sequence"/>
</dbReference>
<keyword evidence="1" id="KW-0732">Signal</keyword>
<feature type="chain" id="PRO_5046202664" evidence="1">
    <location>
        <begin position="28"/>
        <end position="222"/>
    </location>
</feature>
<evidence type="ECO:0000259" key="2">
    <source>
        <dbReference type="PROSITE" id="PS50222"/>
    </source>
</evidence>
<dbReference type="InterPro" id="IPR010412">
    <property type="entry name" value="DUF1007"/>
</dbReference>
<dbReference type="EMBL" id="JBHSEL010000043">
    <property type="protein sequence ID" value="MFC4624528.1"/>
    <property type="molecule type" value="Genomic_DNA"/>
</dbReference>
<keyword evidence="4" id="KW-1185">Reference proteome</keyword>
<proteinExistence type="predicted"/>
<dbReference type="PIRSF" id="PIRSF008159">
    <property type="entry name" value="UCP008159_ABC"/>
    <property type="match status" value="1"/>
</dbReference>
<sequence length="222" mass="24417">MKSASRFLMLRAVPLAAFVLGPSLAGAHPHIFAEARLEVKIAPDGTVERLAHVWRFDELFSSSVVMEFDKNGDLKLDEQELETIATTINKSIAEYKYFQTVEADGKPVKMAPPDDLAATFTDNRLLVVFTSKPAEPLKLAPGHKVSFGVYDPTFYTAIDYMQDADLVVQGLPKGCKTSVVRPDPDEALAQNQSTLTEAFFNDPAGTDMSKIFATRLEIKCDA</sequence>
<dbReference type="PROSITE" id="PS50222">
    <property type="entry name" value="EF_HAND_2"/>
    <property type="match status" value="1"/>
</dbReference>
<accession>A0ABV9H581</accession>
<evidence type="ECO:0000256" key="1">
    <source>
        <dbReference type="SAM" id="SignalP"/>
    </source>
</evidence>
<reference evidence="4" key="1">
    <citation type="journal article" date="2019" name="Int. J. Syst. Evol. Microbiol.">
        <title>The Global Catalogue of Microorganisms (GCM) 10K type strain sequencing project: providing services to taxonomists for standard genome sequencing and annotation.</title>
        <authorList>
            <consortium name="The Broad Institute Genomics Platform"/>
            <consortium name="The Broad Institute Genome Sequencing Center for Infectious Disease"/>
            <person name="Wu L."/>
            <person name="Ma J."/>
        </authorList>
    </citation>
    <scope>NUCLEOTIDE SEQUENCE [LARGE SCALE GENOMIC DNA]</scope>
    <source>
        <strain evidence="4">CGMCC 1.15731</strain>
    </source>
</reference>
<dbReference type="InterPro" id="IPR016537">
    <property type="entry name" value="UCP008159_ABC"/>
</dbReference>
<comment type="caution">
    <text evidence="3">The sequence shown here is derived from an EMBL/GenBank/DDBJ whole genome shotgun (WGS) entry which is preliminary data.</text>
</comment>